<evidence type="ECO:0000313" key="2">
    <source>
        <dbReference type="Proteomes" id="UP000805193"/>
    </source>
</evidence>
<dbReference type="EMBL" id="JABSTQ010010224">
    <property type="protein sequence ID" value="KAG0422485.1"/>
    <property type="molecule type" value="Genomic_DNA"/>
</dbReference>
<protein>
    <submittedName>
        <fullName evidence="1">Uncharacterized protein</fullName>
    </submittedName>
</protein>
<sequence length="254" mass="28762">DFDAPHTAWCYNKNTPKGNELLATIRSEHLSIINYPDSPTRHGNLAEQDSTPDLTLLEGPTKATSTNTHNKVTRDPTLNKINIHAANYKQFKRPARSLTGETVVRTPTRMIPPPSPTTTCGCDIFTIALSFTSKNYNNQTMHRRRTPIFFILSLIHLSPRRLVQALRDKYFTPMQPAYNDYAARKPRDHSLSEDITLAELKQAVAELRVNTAPVPNRITPQQLRNLTDHDYEHLLALMNESWCSGLLSNECKTA</sequence>
<gene>
    <name evidence="1" type="ORF">HPB47_001712</name>
</gene>
<keyword evidence="2" id="KW-1185">Reference proteome</keyword>
<comment type="caution">
    <text evidence="1">The sequence shown here is derived from an EMBL/GenBank/DDBJ whole genome shotgun (WGS) entry which is preliminary data.</text>
</comment>
<organism evidence="1 2">
    <name type="scientific">Ixodes persulcatus</name>
    <name type="common">Taiga tick</name>
    <dbReference type="NCBI Taxonomy" id="34615"/>
    <lineage>
        <taxon>Eukaryota</taxon>
        <taxon>Metazoa</taxon>
        <taxon>Ecdysozoa</taxon>
        <taxon>Arthropoda</taxon>
        <taxon>Chelicerata</taxon>
        <taxon>Arachnida</taxon>
        <taxon>Acari</taxon>
        <taxon>Parasitiformes</taxon>
        <taxon>Ixodida</taxon>
        <taxon>Ixodoidea</taxon>
        <taxon>Ixodidae</taxon>
        <taxon>Ixodinae</taxon>
        <taxon>Ixodes</taxon>
    </lineage>
</organism>
<accession>A0AC60PNC1</accession>
<name>A0AC60PNC1_IXOPE</name>
<feature type="non-terminal residue" evidence="1">
    <location>
        <position position="254"/>
    </location>
</feature>
<feature type="non-terminal residue" evidence="1">
    <location>
        <position position="1"/>
    </location>
</feature>
<dbReference type="Proteomes" id="UP000805193">
    <property type="component" value="Unassembled WGS sequence"/>
</dbReference>
<proteinExistence type="predicted"/>
<evidence type="ECO:0000313" key="1">
    <source>
        <dbReference type="EMBL" id="KAG0422485.1"/>
    </source>
</evidence>
<reference evidence="1 2" key="1">
    <citation type="journal article" date="2020" name="Cell">
        <title>Large-Scale Comparative Analyses of Tick Genomes Elucidate Their Genetic Diversity and Vector Capacities.</title>
        <authorList>
            <consortium name="Tick Genome and Microbiome Consortium (TIGMIC)"/>
            <person name="Jia N."/>
            <person name="Wang J."/>
            <person name="Shi W."/>
            <person name="Du L."/>
            <person name="Sun Y."/>
            <person name="Zhan W."/>
            <person name="Jiang J.F."/>
            <person name="Wang Q."/>
            <person name="Zhang B."/>
            <person name="Ji P."/>
            <person name="Bell-Sakyi L."/>
            <person name="Cui X.M."/>
            <person name="Yuan T.T."/>
            <person name="Jiang B.G."/>
            <person name="Yang W.F."/>
            <person name="Lam T.T."/>
            <person name="Chang Q.C."/>
            <person name="Ding S.J."/>
            <person name="Wang X.J."/>
            <person name="Zhu J.G."/>
            <person name="Ruan X.D."/>
            <person name="Zhao L."/>
            <person name="Wei J.T."/>
            <person name="Ye R.Z."/>
            <person name="Que T.C."/>
            <person name="Du C.H."/>
            <person name="Zhou Y.H."/>
            <person name="Cheng J.X."/>
            <person name="Dai P.F."/>
            <person name="Guo W.B."/>
            <person name="Han X.H."/>
            <person name="Huang E.J."/>
            <person name="Li L.F."/>
            <person name="Wei W."/>
            <person name="Gao Y.C."/>
            <person name="Liu J.Z."/>
            <person name="Shao H.Z."/>
            <person name="Wang X."/>
            <person name="Wang C.C."/>
            <person name="Yang T.C."/>
            <person name="Huo Q.B."/>
            <person name="Li W."/>
            <person name="Chen H.Y."/>
            <person name="Chen S.E."/>
            <person name="Zhou L.G."/>
            <person name="Ni X.B."/>
            <person name="Tian J.H."/>
            <person name="Sheng Y."/>
            <person name="Liu T."/>
            <person name="Pan Y.S."/>
            <person name="Xia L.Y."/>
            <person name="Li J."/>
            <person name="Zhao F."/>
            <person name="Cao W.C."/>
        </authorList>
    </citation>
    <scope>NUCLEOTIDE SEQUENCE [LARGE SCALE GENOMIC DNA]</scope>
    <source>
        <strain evidence="1">Iper-2018</strain>
    </source>
</reference>